<sequence>MGGDFKRLGWLRIYLSPEGTFAGPCTFSTTSSCYVLHKSVIENDNINHFTFAYPQSNFLYPGNSPKNGSDPIAINAKKISFKRGS</sequence>
<dbReference type="AlphaFoldDB" id="A0A2U2PB33"/>
<gene>
    <name evidence="1" type="ORF">DDR33_21240</name>
</gene>
<evidence type="ECO:0000313" key="1">
    <source>
        <dbReference type="EMBL" id="PWG78606.1"/>
    </source>
</evidence>
<proteinExistence type="predicted"/>
<protein>
    <submittedName>
        <fullName evidence="1">Uncharacterized protein</fullName>
    </submittedName>
</protein>
<comment type="caution">
    <text evidence="1">The sequence shown here is derived from an EMBL/GenBank/DDBJ whole genome shotgun (WGS) entry which is preliminary data.</text>
</comment>
<dbReference type="Proteomes" id="UP000245647">
    <property type="component" value="Unassembled WGS sequence"/>
</dbReference>
<accession>A0A2U2PB33</accession>
<organism evidence="1 2">
    <name type="scientific">Pararcticibacter amylolyticus</name>
    <dbReference type="NCBI Taxonomy" id="2173175"/>
    <lineage>
        <taxon>Bacteria</taxon>
        <taxon>Pseudomonadati</taxon>
        <taxon>Bacteroidota</taxon>
        <taxon>Sphingobacteriia</taxon>
        <taxon>Sphingobacteriales</taxon>
        <taxon>Sphingobacteriaceae</taxon>
        <taxon>Pararcticibacter</taxon>
    </lineage>
</organism>
<evidence type="ECO:0000313" key="2">
    <source>
        <dbReference type="Proteomes" id="UP000245647"/>
    </source>
</evidence>
<dbReference type="PROSITE" id="PS51257">
    <property type="entry name" value="PROKAR_LIPOPROTEIN"/>
    <property type="match status" value="1"/>
</dbReference>
<dbReference type="EMBL" id="QEAS01000022">
    <property type="protein sequence ID" value="PWG78606.1"/>
    <property type="molecule type" value="Genomic_DNA"/>
</dbReference>
<keyword evidence="2" id="KW-1185">Reference proteome</keyword>
<reference evidence="1 2" key="1">
    <citation type="submission" date="2018-04" db="EMBL/GenBank/DDBJ databases">
        <title>Pedobacter chongqingensis sp. nov., isolated from a rottenly hemp rope.</title>
        <authorList>
            <person name="Cai Y."/>
        </authorList>
    </citation>
    <scope>NUCLEOTIDE SEQUENCE [LARGE SCALE GENOMIC DNA]</scope>
    <source>
        <strain evidence="1 2">FJ4-8</strain>
    </source>
</reference>
<name>A0A2U2PB33_9SPHI</name>